<comment type="similarity">
    <text evidence="1">Belongs to the actin family.</text>
</comment>
<keyword evidence="4" id="KW-1185">Reference proteome</keyword>
<dbReference type="InterPro" id="IPR043129">
    <property type="entry name" value="ATPase_NBD"/>
</dbReference>
<proteinExistence type="inferred from homology"/>
<gene>
    <name evidence="3" type="ORF">Rsub_02600</name>
</gene>
<dbReference type="Gene3D" id="3.30.420.40">
    <property type="match status" value="2"/>
</dbReference>
<evidence type="ECO:0008006" key="5">
    <source>
        <dbReference type="Google" id="ProtNLM"/>
    </source>
</evidence>
<evidence type="ECO:0000256" key="2">
    <source>
        <dbReference type="SAM" id="MobiDB-lite"/>
    </source>
</evidence>
<comment type="caution">
    <text evidence="3">The sequence shown here is derived from an EMBL/GenBank/DDBJ whole genome shotgun (WGS) entry which is preliminary data.</text>
</comment>
<evidence type="ECO:0000256" key="1">
    <source>
        <dbReference type="RuleBase" id="RU000487"/>
    </source>
</evidence>
<reference evidence="3 4" key="1">
    <citation type="journal article" date="2018" name="Sci. Rep.">
        <title>Raphidocelis subcapitata (=Pseudokirchneriella subcapitata) provides an insight into genome evolution and environmental adaptations in the Sphaeropleales.</title>
        <authorList>
            <person name="Suzuki S."/>
            <person name="Yamaguchi H."/>
            <person name="Nakajima N."/>
            <person name="Kawachi M."/>
        </authorList>
    </citation>
    <scope>NUCLEOTIDE SEQUENCE [LARGE SCALE GENOMIC DNA]</scope>
    <source>
        <strain evidence="3 4">NIES-35</strain>
    </source>
</reference>
<feature type="region of interest" description="Disordered" evidence="2">
    <location>
        <begin position="382"/>
        <end position="403"/>
    </location>
</feature>
<dbReference type="Proteomes" id="UP000247498">
    <property type="component" value="Unassembled WGS sequence"/>
</dbReference>
<feature type="region of interest" description="Disordered" evidence="2">
    <location>
        <begin position="552"/>
        <end position="585"/>
    </location>
</feature>
<organism evidence="3 4">
    <name type="scientific">Raphidocelis subcapitata</name>
    <dbReference type="NCBI Taxonomy" id="307507"/>
    <lineage>
        <taxon>Eukaryota</taxon>
        <taxon>Viridiplantae</taxon>
        <taxon>Chlorophyta</taxon>
        <taxon>core chlorophytes</taxon>
        <taxon>Chlorophyceae</taxon>
        <taxon>CS clade</taxon>
        <taxon>Sphaeropleales</taxon>
        <taxon>Selenastraceae</taxon>
        <taxon>Raphidocelis</taxon>
    </lineage>
</organism>
<dbReference type="PANTHER" id="PTHR11937">
    <property type="entry name" value="ACTIN"/>
    <property type="match status" value="1"/>
</dbReference>
<evidence type="ECO:0000313" key="4">
    <source>
        <dbReference type="Proteomes" id="UP000247498"/>
    </source>
</evidence>
<dbReference type="FunCoup" id="A0A2V0NQI1">
    <property type="interactions" value="1716"/>
</dbReference>
<feature type="region of interest" description="Disordered" evidence="2">
    <location>
        <begin position="633"/>
        <end position="655"/>
    </location>
</feature>
<name>A0A2V0NQI1_9CHLO</name>
<dbReference type="OrthoDB" id="5572108at2759"/>
<dbReference type="STRING" id="307507.A0A2V0NQI1"/>
<evidence type="ECO:0000313" key="3">
    <source>
        <dbReference type="EMBL" id="GBF89896.1"/>
    </source>
</evidence>
<dbReference type="SUPFAM" id="SSF53067">
    <property type="entry name" value="Actin-like ATPase domain"/>
    <property type="match status" value="1"/>
</dbReference>
<protein>
    <recommendedName>
        <fullName evidence="5">Actin-related protein 8</fullName>
    </recommendedName>
</protein>
<dbReference type="EMBL" id="BDRX01000013">
    <property type="protein sequence ID" value="GBF89896.1"/>
    <property type="molecule type" value="Genomic_DNA"/>
</dbReference>
<feature type="compositionally biased region" description="Low complexity" evidence="2">
    <location>
        <begin position="160"/>
        <end position="185"/>
    </location>
</feature>
<feature type="region of interest" description="Disordered" evidence="2">
    <location>
        <begin position="149"/>
        <end position="194"/>
    </location>
</feature>
<feature type="region of interest" description="Disordered" evidence="2">
    <location>
        <begin position="108"/>
        <end position="130"/>
    </location>
</feature>
<dbReference type="InParanoid" id="A0A2V0NQI1"/>
<accession>A0A2V0NQI1</accession>
<dbReference type="InterPro" id="IPR004000">
    <property type="entry name" value="Actin"/>
</dbReference>
<feature type="compositionally biased region" description="Low complexity" evidence="2">
    <location>
        <begin position="569"/>
        <end position="583"/>
    </location>
</feature>
<dbReference type="SMART" id="SM00268">
    <property type="entry name" value="ACTIN"/>
    <property type="match status" value="1"/>
</dbReference>
<sequence>MQHFEGDVRSLGAAELLSTHGSSLVVFHPGSRTLYIGMGPNAAPIAVAHAVAHWERQAETGSGAPAPAAGEPHQAAAAAAAAAAYYSGKAPGAAALAEASRLLQLQHPLQLPPPPGAQAAGGGARERGVAEGGDGFAFVETAAPEPKPFVKLDRAGEGGVDAQQQGQDQQQPGEQQQQQQQQQQPRAPNPQRRFKGRFVGNEVLRIPPGAPYRVEWPMAGGRLACAPDLAARPDHAVLDDLEEIWGWGLAQLGLPKGGAAGLDAVLVVPQGMTAREVRLLADLLLCRFGFRSLTAHLEPVAATFGAGASAACVVDVGAEGASVVCVEEGVLLQPDPPAAARLASGGDAIARALLALLRAGGAWPEALAPLAEAGAALGRAAGAGGGGGGGGGETESGGGGPSVCRGPGIGGYDLYQITQLRDERCYCPKASTDPGLVGEQLLEDEGPAQIALRSPGAPTRLFSVPTSPWDAVAPLALFVPGLDPASAGAARAGAGAGAGEAAAAAATAAGEDPDAQAGTRPVVLAGLSLSSSSAAAAAVAAGVSDAADGMRGGGDAMEVDGEAPGGGAEAAAAKRARRAGGPPLVDDAPAAERIFLSAQHRALLAQLEEGGGGKGKRKAAAAAAAAVAGDANAAAAGEEQQQDQGGAGDTEAAEAAAPPLPPAAACLLGASEPPPPPGRAALDETVLSCIDAAAGGKLELRQRLLTGILLTGEAGGLRGLQGMLERRVAARVAAQPVAGHGLAAAQPPMVNVLEPKGDPRHTAWRGAAVIACLDSAAGGRDGWLTRRQWAAEGGAAGGGPGRAAAAVNRHARLFAFVRAQQGVV</sequence>
<dbReference type="Pfam" id="PF00022">
    <property type="entry name" value="Actin"/>
    <property type="match status" value="1"/>
</dbReference>
<dbReference type="AlphaFoldDB" id="A0A2V0NQI1"/>